<feature type="region of interest" description="Disordered" evidence="5">
    <location>
        <begin position="119"/>
        <end position="149"/>
    </location>
</feature>
<dbReference type="GO" id="GO:0005794">
    <property type="term" value="C:Golgi apparatus"/>
    <property type="evidence" value="ECO:0007669"/>
    <property type="project" value="UniProtKB-SubCell"/>
</dbReference>
<dbReference type="PANTHER" id="PTHR18921:SF2">
    <property type="entry name" value="THYROID RECEPTOR-INTERACTING PROTEIN 11"/>
    <property type="match status" value="1"/>
</dbReference>
<evidence type="ECO:0000256" key="4">
    <source>
        <dbReference type="SAM" id="Coils"/>
    </source>
</evidence>
<feature type="coiled-coil region" evidence="4">
    <location>
        <begin position="1341"/>
        <end position="1389"/>
    </location>
</feature>
<dbReference type="PANTHER" id="PTHR18921">
    <property type="entry name" value="MYOSIN HEAVY CHAIN - RELATED"/>
    <property type="match status" value="1"/>
</dbReference>
<feature type="region of interest" description="Disordered" evidence="5">
    <location>
        <begin position="462"/>
        <end position="483"/>
    </location>
</feature>
<accession>A0A833S221</accession>
<comment type="subcellular location">
    <subcellularLocation>
        <location evidence="1">Golgi apparatus</location>
    </subcellularLocation>
</comment>
<feature type="coiled-coil region" evidence="4">
    <location>
        <begin position="274"/>
        <end position="354"/>
    </location>
</feature>
<feature type="coiled-coil region" evidence="4">
    <location>
        <begin position="37"/>
        <end position="71"/>
    </location>
</feature>
<organism evidence="7 8">
    <name type="scientific">Frieseomelitta varia</name>
    <dbReference type="NCBI Taxonomy" id="561572"/>
    <lineage>
        <taxon>Eukaryota</taxon>
        <taxon>Metazoa</taxon>
        <taxon>Ecdysozoa</taxon>
        <taxon>Arthropoda</taxon>
        <taxon>Hexapoda</taxon>
        <taxon>Insecta</taxon>
        <taxon>Pterygota</taxon>
        <taxon>Neoptera</taxon>
        <taxon>Endopterygota</taxon>
        <taxon>Hymenoptera</taxon>
        <taxon>Apocrita</taxon>
        <taxon>Aculeata</taxon>
        <taxon>Apoidea</taxon>
        <taxon>Anthophila</taxon>
        <taxon>Apidae</taxon>
        <taxon>Frieseomelitta</taxon>
    </lineage>
</organism>
<feature type="coiled-coil region" evidence="4">
    <location>
        <begin position="1161"/>
        <end position="1188"/>
    </location>
</feature>
<keyword evidence="2" id="KW-0333">Golgi apparatus</keyword>
<evidence type="ECO:0000259" key="6">
    <source>
        <dbReference type="PROSITE" id="PS50913"/>
    </source>
</evidence>
<evidence type="ECO:0000256" key="2">
    <source>
        <dbReference type="ARBA" id="ARBA00023034"/>
    </source>
</evidence>
<feature type="coiled-coil region" evidence="4">
    <location>
        <begin position="427"/>
        <end position="454"/>
    </location>
</feature>
<feature type="compositionally biased region" description="Basic and acidic residues" evidence="5">
    <location>
        <begin position="468"/>
        <end position="479"/>
    </location>
</feature>
<dbReference type="GO" id="GO:0007030">
    <property type="term" value="P:Golgi organization"/>
    <property type="evidence" value="ECO:0007669"/>
    <property type="project" value="TreeGrafter"/>
</dbReference>
<dbReference type="GO" id="GO:0006888">
    <property type="term" value="P:endoplasmic reticulum to Golgi vesicle-mediated transport"/>
    <property type="evidence" value="ECO:0007669"/>
    <property type="project" value="TreeGrafter"/>
</dbReference>
<feature type="coiled-coil region" evidence="4">
    <location>
        <begin position="917"/>
        <end position="944"/>
    </location>
</feature>
<protein>
    <recommendedName>
        <fullName evidence="6">GRIP domain-containing protein</fullName>
    </recommendedName>
</protein>
<name>A0A833S221_9HYME</name>
<feature type="domain" description="GRIP" evidence="6">
    <location>
        <begin position="1389"/>
        <end position="1438"/>
    </location>
</feature>
<sequence>MNDNEDTPTVIESVNGSNHDDESEVFFWDPPSAKNRSSKSQNHMRQLQEQLAQATVRIRDLEVELKRVQKVNNSSLKDEFTDGHQKAEFLRAKQDMVNRIIQMEEKCLYIIFSKHKKEKHDVQRNEKKKKKKKKTQRSEKKKKKKKKKKLRLAILRNFDILRRTTRGKKRNYVNQSREAERNTKRVQSDETTLINDFRTVLSKLNSLEKLDLVRGALKALETENEKYYSEANKQEKSDFDEKFKRPASVNHEPVALKPNFDVNSENHIGHDGFIETSSNRESELYKKIEELQEENKRLFANIEELDQQHEESIEKLLSLKEEIERKHQCLQNAYEQLYVDYNQAQDKVIQLEGKLQESSVPMRTETVDRSVQTDSVECVDEYIQDERGDELTRKVKYILERFSVEMEPDESIFETLTQQYIDVKWTKDMMEWEIESLQEKVKCLEVENSALRKKHWLRKKNAMIRGPNETRSKSQDQSKLENIPEDIEDTFNTMENLNRRLHMALDENDELRKKIDLLENAKKDVQEQLRMSLEKCKGLDENIEFIEELKLDLENVRRELKTSISNAKQLENSLTLLRDSKDEIQRENEELSRRSEQLEIELSQWRESNSETGNNDTLKDLQMQLTETNREKDDLEYDILNMRKELDEALNQIEMKESVIAKLGQENESLMKEKNSLLEQLTAIQDDSNDKIDLVITEKSLLEQEQTELKEKITNNEKMLNETKESLRGMEERYAKLEDEFFSMNKTAEKLQLENENLQNEIKKHEELKINESKLNELTGKLSSMQSDYAQIENEIEMLRLRERELIKLQESFATLTEENKTLKIQYEETKDNCVKLEQMVACLQAVKEDLSNRVNESVCDNEKQQLVSLLEEKTRENDILKNDNSKLMAEIFNSQKKLQEVMDNNAESADMSKETIESLSHLIREKDEEINSLKNTLHLAETDKEMSDHFATIKNERDELVKLVTSKHNENVQYHDEIQRLSHLLNEQTLQIQSLLVKKDHNLSELKEKDTQLLSIKNELEAMQQRLRNAEESKNKETCSVVGHSTLAAEIAILTERCSVLEGALIQEQSNSRLLQDQFNKSQSKDTSTCSIVEHSTLTGDIAILMEKCNAFEAALIQEQSNNRILQNQLNESQNKETVTCGIGEHSTLVAEIAIVMEKCNALETALIQEQSNNRMLQNQLNESQSKEATAAKELERLRTHLVEMESSYTEDALLAEEARKELEGKLQQAEEKVKSSSNAYTSANIRANQQVETLQQQIALIIQQRDDIQNKLSTAEDKILSQTASLTNLQIVLEQFQRDKEKDILAATERIQSKLNESYKKQEELGNDVAILKEQLTEAKECLQAASRLSEQLDKKTERIEQLSQEVDRLTNLVNTADRRIEEAQQSGEGKVDKTLVKNLLLGYLSSSAADKSSVLRVFSTVLDFNEIEKDKAGLNNVVGQNSWFSRLSGGSIVPNKVNQYFSRNNYLLHNDQEASLSAAFIRFLENESKPKPQLPALPIQTSPLPRPGHSRQHSTSSTQSTSLLSNVNLPTFPDFIPARNTGSILKEVLKDS</sequence>
<keyword evidence="3 4" id="KW-0175">Coiled coil</keyword>
<dbReference type="EMBL" id="WNWW01000185">
    <property type="protein sequence ID" value="KAF3429015.1"/>
    <property type="molecule type" value="Genomic_DNA"/>
</dbReference>
<evidence type="ECO:0000313" key="8">
    <source>
        <dbReference type="Proteomes" id="UP000655588"/>
    </source>
</evidence>
<evidence type="ECO:0000256" key="1">
    <source>
        <dbReference type="ARBA" id="ARBA00004555"/>
    </source>
</evidence>
<gene>
    <name evidence="7" type="ORF">E2986_10392</name>
</gene>
<feature type="coiled-coil region" evidence="4">
    <location>
        <begin position="487"/>
        <end position="891"/>
    </location>
</feature>
<feature type="compositionally biased region" description="Basic residues" evidence="5">
    <location>
        <begin position="126"/>
        <end position="149"/>
    </location>
</feature>
<dbReference type="GO" id="GO:0031267">
    <property type="term" value="F:small GTPase binding"/>
    <property type="evidence" value="ECO:0007669"/>
    <property type="project" value="TreeGrafter"/>
</dbReference>
<feature type="region of interest" description="Disordered" evidence="5">
    <location>
        <begin position="1"/>
        <end position="25"/>
    </location>
</feature>
<comment type="caution">
    <text evidence="7">The sequence shown here is derived from an EMBL/GenBank/DDBJ whole genome shotgun (WGS) entry which is preliminary data.</text>
</comment>
<evidence type="ECO:0000256" key="3">
    <source>
        <dbReference type="ARBA" id="ARBA00023054"/>
    </source>
</evidence>
<feature type="coiled-coil region" evidence="4">
    <location>
        <begin position="1007"/>
        <end position="1041"/>
    </location>
</feature>
<dbReference type="PROSITE" id="PS50913">
    <property type="entry name" value="GRIP"/>
    <property type="match status" value="1"/>
</dbReference>
<dbReference type="Gene3D" id="1.10.287.1490">
    <property type="match status" value="1"/>
</dbReference>
<feature type="coiled-coil region" evidence="4">
    <location>
        <begin position="1214"/>
        <end position="1280"/>
    </location>
</feature>
<proteinExistence type="predicted"/>
<keyword evidence="8" id="KW-1185">Reference proteome</keyword>
<evidence type="ECO:0000313" key="7">
    <source>
        <dbReference type="EMBL" id="KAF3429015.1"/>
    </source>
</evidence>
<evidence type="ECO:0000256" key="5">
    <source>
        <dbReference type="SAM" id="MobiDB-lite"/>
    </source>
</evidence>
<reference evidence="7" key="1">
    <citation type="submission" date="2019-11" db="EMBL/GenBank/DDBJ databases">
        <title>The nuclear and mitochondrial genomes of Frieseomelitta varia - a highly eusocial stingless bee (Meliponini) with a permanently sterile worker caste.</title>
        <authorList>
            <person name="Freitas F.C.P."/>
            <person name="Lourenco A.P."/>
            <person name="Nunes F.M.F."/>
            <person name="Paschoal A.R."/>
            <person name="Abreu F.C.P."/>
            <person name="Barbin F.O."/>
            <person name="Bataglia L."/>
            <person name="Cardoso-Junior C.A.M."/>
            <person name="Cervoni M.S."/>
            <person name="Silva S.R."/>
            <person name="Dalarmi F."/>
            <person name="Del Lama M.A."/>
            <person name="Depintor T.S."/>
            <person name="Ferreira K.M."/>
            <person name="Goria P.S."/>
            <person name="Jaskot M.C."/>
            <person name="Lago D.C."/>
            <person name="Luna-Lucena D."/>
            <person name="Moda L.M."/>
            <person name="Nascimento L."/>
            <person name="Pedrino M."/>
            <person name="Rabico F.O."/>
            <person name="Sanches F.C."/>
            <person name="Santos D.E."/>
            <person name="Santos C.G."/>
            <person name="Vieira J."/>
            <person name="Lopes T.F."/>
            <person name="Barchuk A.R."/>
            <person name="Hartfelder K."/>
            <person name="Simoes Z.L.P."/>
            <person name="Bitondi M.M.G."/>
            <person name="Pinheiro D.G."/>
        </authorList>
    </citation>
    <scope>NUCLEOTIDE SEQUENCE</scope>
    <source>
        <strain evidence="7">USP_RPSP 00005682</strain>
        <tissue evidence="7">Whole individual</tissue>
    </source>
</reference>
<dbReference type="InterPro" id="IPR000237">
    <property type="entry name" value="GRIP_dom"/>
</dbReference>
<dbReference type="Proteomes" id="UP000655588">
    <property type="component" value="Unassembled WGS sequence"/>
</dbReference>
<feature type="compositionally biased region" description="Low complexity" evidence="5">
    <location>
        <begin position="1516"/>
        <end position="1528"/>
    </location>
</feature>
<feature type="region of interest" description="Disordered" evidence="5">
    <location>
        <begin position="1494"/>
        <end position="1528"/>
    </location>
</feature>